<keyword evidence="2" id="KW-1185">Reference proteome</keyword>
<comment type="caution">
    <text evidence="1">The sequence shown here is derived from an EMBL/GenBank/DDBJ whole genome shotgun (WGS) entry which is preliminary data.</text>
</comment>
<dbReference type="Proteomes" id="UP001165090">
    <property type="component" value="Unassembled WGS sequence"/>
</dbReference>
<dbReference type="EMBL" id="BSDZ01000011">
    <property type="protein sequence ID" value="GLI62130.1"/>
    <property type="molecule type" value="Genomic_DNA"/>
</dbReference>
<evidence type="ECO:0000313" key="1">
    <source>
        <dbReference type="EMBL" id="GLI62130.1"/>
    </source>
</evidence>
<name>A0ABQ5RWW8_9CHLO</name>
<organism evidence="1 2">
    <name type="scientific">Volvox africanus</name>
    <dbReference type="NCBI Taxonomy" id="51714"/>
    <lineage>
        <taxon>Eukaryota</taxon>
        <taxon>Viridiplantae</taxon>
        <taxon>Chlorophyta</taxon>
        <taxon>core chlorophytes</taxon>
        <taxon>Chlorophyceae</taxon>
        <taxon>CS clade</taxon>
        <taxon>Chlamydomonadales</taxon>
        <taxon>Volvocaceae</taxon>
        <taxon>Volvox</taxon>
    </lineage>
</organism>
<accession>A0ABQ5RWW8</accession>
<sequence length="189" mass="20321">MLDTRRLRCRSAQPQQPYHQRWPPLLVAPSASASPSFCWLFHVAMLILVLQPQITVDFAAAAAAAAAPTVRHDDAPKPLMTTPGLRIARLHFTIDPPGSGDGNFRVVAPAPSSEALLQGSEGILNNAPRTTAERRRRLQQLLLAASGGTPSGRDGNSDGFVLNMYDRAEMIGQPSVQPGQSILASRNPQ</sequence>
<reference evidence="1 2" key="1">
    <citation type="journal article" date="2023" name="IScience">
        <title>Expanded male sex-determining region conserved during the evolution of homothallism in the green alga Volvox.</title>
        <authorList>
            <person name="Yamamoto K."/>
            <person name="Matsuzaki R."/>
            <person name="Mahakham W."/>
            <person name="Heman W."/>
            <person name="Sekimoto H."/>
            <person name="Kawachi M."/>
            <person name="Minakuchi Y."/>
            <person name="Toyoda A."/>
            <person name="Nozaki H."/>
        </authorList>
    </citation>
    <scope>NUCLEOTIDE SEQUENCE [LARGE SCALE GENOMIC DNA]</scope>
    <source>
        <strain evidence="1 2">NIES-4468</strain>
    </source>
</reference>
<gene>
    <name evidence="1" type="ORF">VaNZ11_004666</name>
</gene>
<protein>
    <submittedName>
        <fullName evidence="1">Uncharacterized protein</fullName>
    </submittedName>
</protein>
<feature type="non-terminal residue" evidence="1">
    <location>
        <position position="189"/>
    </location>
</feature>
<evidence type="ECO:0000313" key="2">
    <source>
        <dbReference type="Proteomes" id="UP001165090"/>
    </source>
</evidence>
<proteinExistence type="predicted"/>